<proteinExistence type="predicted"/>
<reference evidence="2" key="1">
    <citation type="submission" date="2016-11" db="UniProtKB">
        <authorList>
            <consortium name="WormBaseParasite"/>
        </authorList>
    </citation>
    <scope>IDENTIFICATION</scope>
    <source>
        <strain evidence="2">pt0022</strain>
    </source>
</reference>
<dbReference type="Pfam" id="PF00069">
    <property type="entry name" value="Pkinase"/>
    <property type="match status" value="1"/>
</dbReference>
<feature type="domain" description="Protein kinase" evidence="1">
    <location>
        <begin position="68"/>
        <end position="338"/>
    </location>
</feature>
<dbReference type="InterPro" id="IPR011009">
    <property type="entry name" value="Kinase-like_dom_sf"/>
</dbReference>
<evidence type="ECO:0000313" key="2">
    <source>
        <dbReference type="WBParaSite" id="maker-PairedContig_4489-snap-gene-0.19-mRNA-1"/>
    </source>
</evidence>
<dbReference type="PROSITE" id="PS50011">
    <property type="entry name" value="PROTEIN_KINASE_DOM"/>
    <property type="match status" value="1"/>
</dbReference>
<dbReference type="FunFam" id="1.10.510.10:FF:001002">
    <property type="entry name" value="Protein CBG10779"/>
    <property type="match status" value="1"/>
</dbReference>
<dbReference type="SUPFAM" id="SSF56112">
    <property type="entry name" value="Protein kinase-like (PK-like)"/>
    <property type="match status" value="1"/>
</dbReference>
<accession>A0A1I8ES79</accession>
<dbReference type="AlphaFoldDB" id="A0A1I8ES79"/>
<evidence type="ECO:0000259" key="1">
    <source>
        <dbReference type="PROSITE" id="PS50011"/>
    </source>
</evidence>
<dbReference type="Gene3D" id="1.10.510.10">
    <property type="entry name" value="Transferase(Phosphotransferase) domain 1"/>
    <property type="match status" value="1"/>
</dbReference>
<sequence length="463" mass="53926">MVGCFMVERKKQKHLSEIYQNTQRRTDNTKIEYKLMSSSNSSKLSPSSSSSSIPKPSFKIDEIINNSWKVVKELGSGGCGIVYEVERIRGTNMGIHAAMKAETIDKNRNYSETLAAEALVLRRMQWSSHFCRMYLAGRPSPHCNIIIMSLVGRPLSWLRRQNPSQRFTLSTAIRLGIQCLEAIKDLHNIGIIHRDVKGSNFAIGQGNLCRIVHMIDFGFARFYLTRGLDGNLRHRSPRHKAPYLGTDRYCSIFVHMRKEQGRRDDLWSFLYMLIEFIVGQLPWRSSSYKNLLSKKLQGEEYLLRNCPHEFYAIFDHIRYLGYSARPNYALITRKLSEICERKRYTLDDPYDWEKGGRFYEDIHLQKVDKTRTKKKTKCMTDENNDKLAKLKVEKIKQNDKQQTDEMQSNHKFHNLAHISSINTSVLRMDESIILSNLDESEMFTHNNGLQYCSTKTYPPHCMH</sequence>
<organism evidence="2">
    <name type="scientific">Wuchereria bancrofti</name>
    <dbReference type="NCBI Taxonomy" id="6293"/>
    <lineage>
        <taxon>Eukaryota</taxon>
        <taxon>Metazoa</taxon>
        <taxon>Ecdysozoa</taxon>
        <taxon>Nematoda</taxon>
        <taxon>Chromadorea</taxon>
        <taxon>Rhabditida</taxon>
        <taxon>Spirurina</taxon>
        <taxon>Spiruromorpha</taxon>
        <taxon>Filarioidea</taxon>
        <taxon>Onchocercidae</taxon>
        <taxon>Wuchereria</taxon>
    </lineage>
</organism>
<dbReference type="GO" id="GO:0004672">
    <property type="term" value="F:protein kinase activity"/>
    <property type="evidence" value="ECO:0007669"/>
    <property type="project" value="InterPro"/>
</dbReference>
<dbReference type="GO" id="GO:0005524">
    <property type="term" value="F:ATP binding"/>
    <property type="evidence" value="ECO:0007669"/>
    <property type="project" value="InterPro"/>
</dbReference>
<dbReference type="SMART" id="SM00220">
    <property type="entry name" value="S_TKc"/>
    <property type="match status" value="1"/>
</dbReference>
<dbReference type="STRING" id="6293.A0A1I8ES79"/>
<dbReference type="InterPro" id="IPR000719">
    <property type="entry name" value="Prot_kinase_dom"/>
</dbReference>
<dbReference type="InterPro" id="IPR050235">
    <property type="entry name" value="CK1_Ser-Thr_kinase"/>
</dbReference>
<protein>
    <submittedName>
        <fullName evidence="2">Protein kinase domain-containing protein</fullName>
    </submittedName>
</protein>
<dbReference type="PANTHER" id="PTHR11909">
    <property type="entry name" value="CASEIN KINASE-RELATED"/>
    <property type="match status" value="1"/>
</dbReference>
<dbReference type="WBParaSite" id="maker-PairedContig_4489-snap-gene-0.19-mRNA-1">
    <property type="protein sequence ID" value="maker-PairedContig_4489-snap-gene-0.19-mRNA-1"/>
    <property type="gene ID" value="maker-PairedContig_4489-snap-gene-0.19"/>
</dbReference>
<name>A0A1I8ES79_WUCBA</name>